<protein>
    <submittedName>
        <fullName evidence="3">Uncharacterized protein</fullName>
    </submittedName>
</protein>
<keyword evidence="1" id="KW-0175">Coiled coil</keyword>
<feature type="compositionally biased region" description="Polar residues" evidence="2">
    <location>
        <begin position="990"/>
        <end position="1005"/>
    </location>
</feature>
<evidence type="ECO:0000256" key="1">
    <source>
        <dbReference type="SAM" id="Coils"/>
    </source>
</evidence>
<dbReference type="EMBL" id="OV651817">
    <property type="protein sequence ID" value="CAH1111315.1"/>
    <property type="molecule type" value="Genomic_DNA"/>
</dbReference>
<dbReference type="Proteomes" id="UP001153636">
    <property type="component" value="Chromosome 5"/>
</dbReference>
<keyword evidence="4" id="KW-1185">Reference proteome</keyword>
<evidence type="ECO:0000313" key="4">
    <source>
        <dbReference type="Proteomes" id="UP001153636"/>
    </source>
</evidence>
<evidence type="ECO:0000313" key="3">
    <source>
        <dbReference type="EMBL" id="CAH1111315.1"/>
    </source>
</evidence>
<feature type="coiled-coil region" evidence="1">
    <location>
        <begin position="203"/>
        <end position="230"/>
    </location>
</feature>
<accession>A0A9P0D336</accession>
<feature type="region of interest" description="Disordered" evidence="2">
    <location>
        <begin position="421"/>
        <end position="443"/>
    </location>
</feature>
<feature type="coiled-coil region" evidence="1">
    <location>
        <begin position="488"/>
        <end position="544"/>
    </location>
</feature>
<feature type="compositionally biased region" description="Basic and acidic residues" evidence="2">
    <location>
        <begin position="424"/>
        <end position="436"/>
    </location>
</feature>
<gene>
    <name evidence="3" type="ORF">PSYICH_LOCUS10991</name>
</gene>
<dbReference type="AlphaFoldDB" id="A0A9P0D336"/>
<organism evidence="3 4">
    <name type="scientific">Psylliodes chrysocephalus</name>
    <dbReference type="NCBI Taxonomy" id="3402493"/>
    <lineage>
        <taxon>Eukaryota</taxon>
        <taxon>Metazoa</taxon>
        <taxon>Ecdysozoa</taxon>
        <taxon>Arthropoda</taxon>
        <taxon>Hexapoda</taxon>
        <taxon>Insecta</taxon>
        <taxon>Pterygota</taxon>
        <taxon>Neoptera</taxon>
        <taxon>Endopterygota</taxon>
        <taxon>Coleoptera</taxon>
        <taxon>Polyphaga</taxon>
        <taxon>Cucujiformia</taxon>
        <taxon>Chrysomeloidea</taxon>
        <taxon>Chrysomelidae</taxon>
        <taxon>Galerucinae</taxon>
        <taxon>Alticini</taxon>
        <taxon>Psylliodes</taxon>
    </lineage>
</organism>
<dbReference type="OrthoDB" id="5969272at2759"/>
<name>A0A9P0D336_9CUCU</name>
<evidence type="ECO:0000256" key="2">
    <source>
        <dbReference type="SAM" id="MobiDB-lite"/>
    </source>
</evidence>
<sequence>MVNYILSFCKITGASKVFKKHFYLPLLKPVNPKEALRTLRITGKWLLGAKIQRYIPVLLNHSQKRSKKVQNYGKLPHSKCSDFTYMAPNLDPENENHKILLKILESKEKNGSYVYRIEDKKYNIVFESDFEKAIRDGDIIDVLVSQKNDKILIKLKDKKKIPIEIQYYEGDSEHLICGEGATTPAEEKHHHYGKYTMSLAKVFEEREIREEKWEEELKKIMKRRKKQKWENSKAYKEMMKRNMKNLNWNKFEEEAKKVIDEISEETTEIPIEMELDDLESTKNVNEMILNRGPEMLNQLPTITEIPDVIKSMNTASLTEIEDVPTEDNQKRRRVSGVTVTLPSGKECFVSGQMVLTEEGEVFIPGQTIQNDFGDEYVPGITTNVDNKPTLIGGLIMGEDQQEPMFLPSQSAITADGQLTFASTPEERPPPQPESERKLKRKKKQEEIIEEPIEIIIIEEEVSDISDTEEKSRESSIELNSSEMEELDMEDIRLKQEQHRLELEKLKHQMFDNMDDLIASLEDKKAQLKKKLEDLRKQHMDNQNNLVTYVNEKDALIIAKQISEDDDTINRLVDILLTMTRRASTFRDKNNIRADNIDLSYLSSNAADSEIKLHACSNKLKILFKTALVAANEVFKNRPKDQVLALKTIGEILIDPLNKNIKLILELTNLMKTQIDRDEICETALKQLTRVIEDTKICTLAMIVDKQMSVPDIIESVEKILGHDNIMTIAFAKILKVNPLVVHSLIENIEDDIRDVASEEDAIKVLQKSIVSATKQSMDLNLQKYKTGSSYKELTEEACSFAKALGLDDVVEDLENASQEFLLEDTLNMLKRMTLMKQLSERDYSLKTAITRIKKNPEVAKSDPRIRQLIRESAALISNPSVLLTSRSIPLQLMKKQNLLAIEDFLVKRTNLEYPCLISRGSLQAVIPKDASRGVLAGRVPYVLIDETGVTNFKPMHMMSAVHVNKNREKRIDDYLSAVPETCDTPAYLHQSKNNGSDTSRGTMSSGALLRGYGPRA</sequence>
<reference evidence="3" key="1">
    <citation type="submission" date="2022-01" db="EMBL/GenBank/DDBJ databases">
        <authorList>
            <person name="King R."/>
        </authorList>
    </citation>
    <scope>NUCLEOTIDE SEQUENCE</scope>
</reference>
<proteinExistence type="predicted"/>
<feature type="region of interest" description="Disordered" evidence="2">
    <location>
        <begin position="985"/>
        <end position="1016"/>
    </location>
</feature>